<protein>
    <submittedName>
        <fullName evidence="1">Uncharacterized protein</fullName>
    </submittedName>
</protein>
<keyword evidence="2" id="KW-1185">Reference proteome</keyword>
<reference evidence="1 2" key="1">
    <citation type="submission" date="2018-12" db="EMBL/GenBank/DDBJ databases">
        <authorList>
            <person name="Yang Y."/>
        </authorList>
    </citation>
    <scope>NUCLEOTIDE SEQUENCE [LARGE SCALE GENOMIC DNA]</scope>
    <source>
        <strain evidence="1 2">GSF71</strain>
    </source>
</reference>
<sequence>MSDKPVSLTIKLERDDWKTVHEHALALKMGGDAARGSIQGVVTAALADYFQAHGLGELKTKPVGHGGPRNRNRG</sequence>
<name>A0A3S0X6T4_9PROT</name>
<evidence type="ECO:0000313" key="1">
    <source>
        <dbReference type="EMBL" id="RUQ61436.1"/>
    </source>
</evidence>
<gene>
    <name evidence="1" type="ORF">EJ913_29635</name>
</gene>
<dbReference type="Proteomes" id="UP000280346">
    <property type="component" value="Unassembled WGS sequence"/>
</dbReference>
<comment type="caution">
    <text evidence="1">The sequence shown here is derived from an EMBL/GenBank/DDBJ whole genome shotgun (WGS) entry which is preliminary data.</text>
</comment>
<dbReference type="AlphaFoldDB" id="A0A3S0X6T4"/>
<organism evidence="1 2">
    <name type="scientific">Azospirillum doebereinerae</name>
    <dbReference type="NCBI Taxonomy" id="92933"/>
    <lineage>
        <taxon>Bacteria</taxon>
        <taxon>Pseudomonadati</taxon>
        <taxon>Pseudomonadota</taxon>
        <taxon>Alphaproteobacteria</taxon>
        <taxon>Rhodospirillales</taxon>
        <taxon>Azospirillaceae</taxon>
        <taxon>Azospirillum</taxon>
    </lineage>
</organism>
<accession>A0A3S0X6T4</accession>
<dbReference type="RefSeq" id="WP_127004766.1">
    <property type="nucleotide sequence ID" value="NZ_JBNPXW010000030.1"/>
</dbReference>
<proteinExistence type="predicted"/>
<evidence type="ECO:0000313" key="2">
    <source>
        <dbReference type="Proteomes" id="UP000280346"/>
    </source>
</evidence>
<dbReference type="OrthoDB" id="9880867at2"/>
<dbReference type="EMBL" id="RZIJ01000044">
    <property type="protein sequence ID" value="RUQ61436.1"/>
    <property type="molecule type" value="Genomic_DNA"/>
</dbReference>